<keyword evidence="2" id="KW-1185">Reference proteome</keyword>
<proteinExistence type="predicted"/>
<evidence type="ECO:0000313" key="1">
    <source>
        <dbReference type="EMBL" id="KAK1427421.1"/>
    </source>
</evidence>
<gene>
    <name evidence="1" type="ORF">QVD17_16106</name>
</gene>
<accession>A0AAD8KUE0</accession>
<comment type="caution">
    <text evidence="1">The sequence shown here is derived from an EMBL/GenBank/DDBJ whole genome shotgun (WGS) entry which is preliminary data.</text>
</comment>
<reference evidence="1" key="1">
    <citation type="journal article" date="2023" name="bioRxiv">
        <title>Improved chromosome-level genome assembly for marigold (Tagetes erecta).</title>
        <authorList>
            <person name="Jiang F."/>
            <person name="Yuan L."/>
            <person name="Wang S."/>
            <person name="Wang H."/>
            <person name="Xu D."/>
            <person name="Wang A."/>
            <person name="Fan W."/>
        </authorList>
    </citation>
    <scope>NUCLEOTIDE SEQUENCE</scope>
    <source>
        <strain evidence="1">WSJ</strain>
        <tissue evidence="1">Leaf</tissue>
    </source>
</reference>
<organism evidence="1 2">
    <name type="scientific">Tagetes erecta</name>
    <name type="common">African marigold</name>
    <dbReference type="NCBI Taxonomy" id="13708"/>
    <lineage>
        <taxon>Eukaryota</taxon>
        <taxon>Viridiplantae</taxon>
        <taxon>Streptophyta</taxon>
        <taxon>Embryophyta</taxon>
        <taxon>Tracheophyta</taxon>
        <taxon>Spermatophyta</taxon>
        <taxon>Magnoliopsida</taxon>
        <taxon>eudicotyledons</taxon>
        <taxon>Gunneridae</taxon>
        <taxon>Pentapetalae</taxon>
        <taxon>asterids</taxon>
        <taxon>campanulids</taxon>
        <taxon>Asterales</taxon>
        <taxon>Asteraceae</taxon>
        <taxon>Asteroideae</taxon>
        <taxon>Heliantheae alliance</taxon>
        <taxon>Tageteae</taxon>
        <taxon>Tagetes</taxon>
    </lineage>
</organism>
<dbReference type="EMBL" id="JAUHHV010000004">
    <property type="protein sequence ID" value="KAK1427421.1"/>
    <property type="molecule type" value="Genomic_DNA"/>
</dbReference>
<name>A0AAD8KUE0_TARER</name>
<protein>
    <submittedName>
        <fullName evidence="1">Uncharacterized protein</fullName>
    </submittedName>
</protein>
<dbReference type="AlphaFoldDB" id="A0AAD8KUE0"/>
<evidence type="ECO:0000313" key="2">
    <source>
        <dbReference type="Proteomes" id="UP001229421"/>
    </source>
</evidence>
<dbReference type="Proteomes" id="UP001229421">
    <property type="component" value="Unassembled WGS sequence"/>
</dbReference>
<sequence>METFDLLAAYPRMKSKKTDQLVLVMAVDRYIDWSKAARVRGHGRRIVKVRTKAHGHIYSMGIFGKRLMFSSMGSKVSTKVVILSPVESNVVNSWGTCSIDAWGGLLLTF</sequence>